<dbReference type="OrthoDB" id="9932926at2759"/>
<dbReference type="Proteomes" id="UP000663881">
    <property type="component" value="Unassembled WGS sequence"/>
</dbReference>
<dbReference type="Proteomes" id="UP000663860">
    <property type="component" value="Unassembled WGS sequence"/>
</dbReference>
<dbReference type="EMBL" id="CAJOBB010000437">
    <property type="protein sequence ID" value="CAF3679286.1"/>
    <property type="molecule type" value="Genomic_DNA"/>
</dbReference>
<evidence type="ECO:0000313" key="4">
    <source>
        <dbReference type="EMBL" id="CAF1082772.1"/>
    </source>
</evidence>
<dbReference type="InterPro" id="IPR006993">
    <property type="entry name" value="Glut_rich_SH3-bd"/>
</dbReference>
<dbReference type="Proteomes" id="UP000663891">
    <property type="component" value="Unassembled WGS sequence"/>
</dbReference>
<evidence type="ECO:0000313" key="5">
    <source>
        <dbReference type="EMBL" id="CAF3679286.1"/>
    </source>
</evidence>
<evidence type="ECO:0000256" key="1">
    <source>
        <dbReference type="ARBA" id="ARBA00007764"/>
    </source>
</evidence>
<dbReference type="EMBL" id="CAJNOE010000118">
    <property type="protein sequence ID" value="CAF0937904.1"/>
    <property type="molecule type" value="Genomic_DNA"/>
</dbReference>
<dbReference type="Gene3D" id="3.40.30.10">
    <property type="entry name" value="Glutaredoxin"/>
    <property type="match status" value="1"/>
</dbReference>
<dbReference type="PANTHER" id="PTHR12232:SF0">
    <property type="entry name" value="THIOREDOXIN DOMAIN-CONTAINING PROTEIN"/>
    <property type="match status" value="1"/>
</dbReference>
<reference evidence="3" key="1">
    <citation type="submission" date="2021-02" db="EMBL/GenBank/DDBJ databases">
        <authorList>
            <person name="Nowell W R."/>
        </authorList>
    </citation>
    <scope>NUCLEOTIDE SEQUENCE</scope>
</reference>
<dbReference type="SUPFAM" id="SSF52833">
    <property type="entry name" value="Thioredoxin-like"/>
    <property type="match status" value="1"/>
</dbReference>
<dbReference type="Pfam" id="PF04908">
    <property type="entry name" value="SH3BGR"/>
    <property type="match status" value="1"/>
</dbReference>
<evidence type="ECO:0008006" key="8">
    <source>
        <dbReference type="Google" id="ProtNLM"/>
    </source>
</evidence>
<evidence type="ECO:0000313" key="2">
    <source>
        <dbReference type="EMBL" id="CAF0937904.1"/>
    </source>
</evidence>
<accession>A0A814E9T4</accession>
<keyword evidence="7" id="KW-1185">Reference proteome</keyword>
<name>A0A814E9T4_9BILA</name>
<sequence>MAIKVYMTNIAGNQLTVGNQRKLKHILDTNKISYIDIDVSDPKNSNEKEFLQRMLAASNKKMSLPQIFNDEEYCCDFDGLLSAVESCSLKETLKLDT</sequence>
<evidence type="ECO:0000313" key="6">
    <source>
        <dbReference type="EMBL" id="CAF3838434.1"/>
    </source>
</evidence>
<dbReference type="EMBL" id="CAJOAY010001402">
    <property type="protein sequence ID" value="CAF3838434.1"/>
    <property type="molecule type" value="Genomic_DNA"/>
</dbReference>
<comment type="caution">
    <text evidence="3">The sequence shown here is derived from an EMBL/GenBank/DDBJ whole genome shotgun (WGS) entry which is preliminary data.</text>
</comment>
<dbReference type="AlphaFoldDB" id="A0A814E9T4"/>
<dbReference type="PROSITE" id="PS51354">
    <property type="entry name" value="GLUTAREDOXIN_2"/>
    <property type="match status" value="1"/>
</dbReference>
<evidence type="ECO:0000313" key="7">
    <source>
        <dbReference type="Proteomes" id="UP000663832"/>
    </source>
</evidence>
<organism evidence="3 7">
    <name type="scientific">Adineta steineri</name>
    <dbReference type="NCBI Taxonomy" id="433720"/>
    <lineage>
        <taxon>Eukaryota</taxon>
        <taxon>Metazoa</taxon>
        <taxon>Spiralia</taxon>
        <taxon>Gnathifera</taxon>
        <taxon>Rotifera</taxon>
        <taxon>Eurotatoria</taxon>
        <taxon>Bdelloidea</taxon>
        <taxon>Adinetida</taxon>
        <taxon>Adinetidae</taxon>
        <taxon>Adineta</taxon>
    </lineage>
</organism>
<evidence type="ECO:0000313" key="3">
    <source>
        <dbReference type="EMBL" id="CAF0965069.1"/>
    </source>
</evidence>
<dbReference type="Proteomes" id="UP000663868">
    <property type="component" value="Unassembled WGS sequence"/>
</dbReference>
<comment type="similarity">
    <text evidence="1">Belongs to the SH3BGR family.</text>
</comment>
<dbReference type="PANTHER" id="PTHR12232">
    <property type="entry name" value="SH3 DOMAIN-BINDING GLUTAMIC ACID-RICH-LIKE PROTEIN"/>
    <property type="match status" value="1"/>
</dbReference>
<dbReference type="Proteomes" id="UP000663832">
    <property type="component" value="Unassembled WGS sequence"/>
</dbReference>
<dbReference type="GO" id="GO:0005737">
    <property type="term" value="C:cytoplasm"/>
    <property type="evidence" value="ECO:0007669"/>
    <property type="project" value="TreeGrafter"/>
</dbReference>
<dbReference type="EMBL" id="CAJNOM010000066">
    <property type="protein sequence ID" value="CAF0965069.1"/>
    <property type="molecule type" value="Genomic_DNA"/>
</dbReference>
<dbReference type="InterPro" id="IPR036249">
    <property type="entry name" value="Thioredoxin-like_sf"/>
</dbReference>
<gene>
    <name evidence="2" type="ORF">IZO911_LOCUS14258</name>
    <name evidence="5" type="ORF">KXQ929_LOCUS9553</name>
    <name evidence="6" type="ORF">OKA104_LOCUS20743</name>
    <name evidence="3" type="ORF">QVE165_LOCUS13028</name>
    <name evidence="4" type="ORF">VCS650_LOCUS19107</name>
</gene>
<dbReference type="InterPro" id="IPR051033">
    <property type="entry name" value="SH3BGR"/>
</dbReference>
<dbReference type="EMBL" id="CAJNON010000188">
    <property type="protein sequence ID" value="CAF1082772.1"/>
    <property type="molecule type" value="Genomic_DNA"/>
</dbReference>
<protein>
    <recommendedName>
        <fullName evidence="8">SH3 domain-binding glutamic acid-rich-like protein</fullName>
    </recommendedName>
</protein>
<proteinExistence type="inferred from homology"/>